<dbReference type="GO" id="GO:0016791">
    <property type="term" value="F:phosphatase activity"/>
    <property type="evidence" value="ECO:0007669"/>
    <property type="project" value="UniProtKB-ARBA"/>
</dbReference>
<organism evidence="1 2">
    <name type="scientific">Dielma fastidiosa</name>
    <dbReference type="NCBI Taxonomy" id="1034346"/>
    <lineage>
        <taxon>Bacteria</taxon>
        <taxon>Bacillati</taxon>
        <taxon>Bacillota</taxon>
        <taxon>Erysipelotrichia</taxon>
        <taxon>Erysipelotrichales</taxon>
        <taxon>Erysipelotrichaceae</taxon>
        <taxon>Dielma</taxon>
    </lineage>
</organism>
<evidence type="ECO:0000313" key="1">
    <source>
        <dbReference type="EMBL" id="MDY5166915.1"/>
    </source>
</evidence>
<dbReference type="SUPFAM" id="SSF56784">
    <property type="entry name" value="HAD-like"/>
    <property type="match status" value="1"/>
</dbReference>
<protein>
    <submittedName>
        <fullName evidence="1">HAD family hydrolase</fullName>
    </submittedName>
</protein>
<dbReference type="NCBIfam" id="TIGR00099">
    <property type="entry name" value="Cof-subfamily"/>
    <property type="match status" value="1"/>
</dbReference>
<dbReference type="PANTHER" id="PTHR10000">
    <property type="entry name" value="PHOSPHOSERINE PHOSPHATASE"/>
    <property type="match status" value="1"/>
</dbReference>
<dbReference type="AlphaFoldDB" id="A0AB35UP90"/>
<reference evidence="1" key="1">
    <citation type="submission" date="2022-03" db="EMBL/GenBank/DDBJ databases">
        <title>First case of bacteraemia caused by Dielma fastidiosa in a patient hospitalised with diverticulitis.</title>
        <authorList>
            <person name="Forman-Ankjaer B."/>
            <person name="Hvid-Jensen F."/>
            <person name="Kobel C.M."/>
            <person name="Greve T."/>
        </authorList>
    </citation>
    <scope>NUCLEOTIDE SEQUENCE</scope>
    <source>
        <strain evidence="1">AUH_DF_2021</strain>
    </source>
</reference>
<accession>A0AB35UP90</accession>
<dbReference type="PROSITE" id="PS01229">
    <property type="entry name" value="COF_2"/>
    <property type="match status" value="1"/>
</dbReference>
<proteinExistence type="predicted"/>
<dbReference type="SFLD" id="SFLDG01140">
    <property type="entry name" value="C2.B:_Phosphomannomutase_and_P"/>
    <property type="match status" value="1"/>
</dbReference>
<dbReference type="Proteomes" id="UP001276902">
    <property type="component" value="Unassembled WGS sequence"/>
</dbReference>
<dbReference type="SFLD" id="SFLDS00003">
    <property type="entry name" value="Haloacid_Dehalogenase"/>
    <property type="match status" value="1"/>
</dbReference>
<dbReference type="GO" id="GO:0005829">
    <property type="term" value="C:cytosol"/>
    <property type="evidence" value="ECO:0007669"/>
    <property type="project" value="TreeGrafter"/>
</dbReference>
<sequence length="266" mass="29993">MERQNIFFDVDGTLLDSATHEFPQSAKAAIQSLKQAGHRIFIATGRCYASLKRCGLMDAVEWDGYVLSNGQVVMLKDQTLLHEECIDFRAVKQCIHIAAKHQIALSLISSDDWFMMDDGNEYVKIAHQFLNEVLPHQRPYEGEPIITMLAYDSRDADYHEFRKIEGLKVIPAESTYADLIVEGVSKADGIKRLCAYFEHEDYIAFGDSLNDWEMMEHAALSIAMGQGNEKLKALADFVTRSVNEDGIAYAVNALGLLNETKDNHIR</sequence>
<evidence type="ECO:0000313" key="2">
    <source>
        <dbReference type="Proteomes" id="UP001276902"/>
    </source>
</evidence>
<dbReference type="NCBIfam" id="TIGR01484">
    <property type="entry name" value="HAD-SF-IIB"/>
    <property type="match status" value="1"/>
</dbReference>
<name>A0AB35UP90_9FIRM</name>
<dbReference type="RefSeq" id="WP_320882914.1">
    <property type="nucleotide sequence ID" value="NZ_BAABZA010000001.1"/>
</dbReference>
<dbReference type="Pfam" id="PF08282">
    <property type="entry name" value="Hydrolase_3"/>
    <property type="match status" value="1"/>
</dbReference>
<gene>
    <name evidence="1" type="ORF">MQE39_02090</name>
</gene>
<dbReference type="InterPro" id="IPR000150">
    <property type="entry name" value="Cof"/>
</dbReference>
<comment type="caution">
    <text evidence="1">The sequence shown here is derived from an EMBL/GenBank/DDBJ whole genome shotgun (WGS) entry which is preliminary data.</text>
</comment>
<dbReference type="InterPro" id="IPR006379">
    <property type="entry name" value="HAD-SF_hydro_IIB"/>
</dbReference>
<dbReference type="InterPro" id="IPR036412">
    <property type="entry name" value="HAD-like_sf"/>
</dbReference>
<dbReference type="Gene3D" id="3.30.1240.10">
    <property type="match status" value="1"/>
</dbReference>
<dbReference type="GO" id="GO:0000287">
    <property type="term" value="F:magnesium ion binding"/>
    <property type="evidence" value="ECO:0007669"/>
    <property type="project" value="TreeGrafter"/>
</dbReference>
<dbReference type="InterPro" id="IPR023214">
    <property type="entry name" value="HAD_sf"/>
</dbReference>
<dbReference type="PANTHER" id="PTHR10000:SF25">
    <property type="entry name" value="PHOSPHATASE YKRA-RELATED"/>
    <property type="match status" value="1"/>
</dbReference>
<dbReference type="Gene3D" id="3.40.50.1000">
    <property type="entry name" value="HAD superfamily/HAD-like"/>
    <property type="match status" value="1"/>
</dbReference>
<keyword evidence="1" id="KW-0378">Hydrolase</keyword>
<dbReference type="EMBL" id="JALDAW010000008">
    <property type="protein sequence ID" value="MDY5166915.1"/>
    <property type="molecule type" value="Genomic_DNA"/>
</dbReference>